<evidence type="ECO:0000256" key="2">
    <source>
        <dbReference type="ARBA" id="ARBA00006726"/>
    </source>
</evidence>
<evidence type="ECO:0000259" key="7">
    <source>
        <dbReference type="Pfam" id="PF02234"/>
    </source>
</evidence>
<feature type="compositionally biased region" description="Low complexity" evidence="6">
    <location>
        <begin position="318"/>
        <end position="331"/>
    </location>
</feature>
<dbReference type="GO" id="GO:0005634">
    <property type="term" value="C:nucleus"/>
    <property type="evidence" value="ECO:0007669"/>
    <property type="project" value="UniProtKB-SubCell"/>
</dbReference>
<comment type="subcellular location">
    <subcellularLocation>
        <location evidence="1">Nucleus</location>
    </subcellularLocation>
</comment>
<evidence type="ECO:0000256" key="1">
    <source>
        <dbReference type="ARBA" id="ARBA00004123"/>
    </source>
</evidence>
<feature type="domain" description="Cyclin-dependent kinase inhibitor" evidence="7">
    <location>
        <begin position="86"/>
        <end position="118"/>
    </location>
</feature>
<reference evidence="9" key="1">
    <citation type="submission" date="2025-08" db="UniProtKB">
        <authorList>
            <consortium name="RefSeq"/>
        </authorList>
    </citation>
    <scope>IDENTIFICATION</scope>
</reference>
<feature type="region of interest" description="Disordered" evidence="6">
    <location>
        <begin position="252"/>
        <end position="289"/>
    </location>
</feature>
<evidence type="ECO:0000256" key="6">
    <source>
        <dbReference type="SAM" id="MobiDB-lite"/>
    </source>
</evidence>
<dbReference type="InterPro" id="IPR044898">
    <property type="entry name" value="CDI_dom_sf"/>
</dbReference>
<dbReference type="GO" id="GO:0051726">
    <property type="term" value="P:regulation of cell cycle"/>
    <property type="evidence" value="ECO:0007669"/>
    <property type="project" value="InterPro"/>
</dbReference>
<feature type="region of interest" description="Disordered" evidence="6">
    <location>
        <begin position="304"/>
        <end position="335"/>
    </location>
</feature>
<keyword evidence="5" id="KW-0131">Cell cycle</keyword>
<evidence type="ECO:0000256" key="3">
    <source>
        <dbReference type="ARBA" id="ARBA00023013"/>
    </source>
</evidence>
<evidence type="ECO:0000256" key="4">
    <source>
        <dbReference type="ARBA" id="ARBA00023242"/>
    </source>
</evidence>
<keyword evidence="4" id="KW-0539">Nucleus</keyword>
<gene>
    <name evidence="9" type="primary">LOC115230888</name>
</gene>
<dbReference type="RefSeq" id="XP_029656860.1">
    <property type="nucleotide sequence ID" value="XM_029801000.2"/>
</dbReference>
<dbReference type="GO" id="GO:0004861">
    <property type="term" value="F:cyclin-dependent protein serine/threonine kinase inhibitor activity"/>
    <property type="evidence" value="ECO:0007669"/>
    <property type="project" value="InterPro"/>
</dbReference>
<dbReference type="Gene3D" id="4.10.365.10">
    <property type="entry name" value="p27"/>
    <property type="match status" value="1"/>
</dbReference>
<name>A0A6P7U3K7_9MOLL</name>
<feature type="compositionally biased region" description="Low complexity" evidence="6">
    <location>
        <begin position="370"/>
        <end position="425"/>
    </location>
</feature>
<dbReference type="KEGG" id="osn:115230888"/>
<dbReference type="AlphaFoldDB" id="A0A6P7U3K7"/>
<keyword evidence="8" id="KW-1185">Reference proteome</keyword>
<dbReference type="Pfam" id="PF02234">
    <property type="entry name" value="CDI"/>
    <property type="match status" value="1"/>
</dbReference>
<proteinExistence type="inferred from homology"/>
<evidence type="ECO:0000313" key="9">
    <source>
        <dbReference type="RefSeq" id="XP_029656860.1"/>
    </source>
</evidence>
<organism evidence="8 9">
    <name type="scientific">Octopus sinensis</name>
    <name type="common">East Asian common octopus</name>
    <dbReference type="NCBI Taxonomy" id="2607531"/>
    <lineage>
        <taxon>Eukaryota</taxon>
        <taxon>Metazoa</taxon>
        <taxon>Spiralia</taxon>
        <taxon>Lophotrochozoa</taxon>
        <taxon>Mollusca</taxon>
        <taxon>Cephalopoda</taxon>
        <taxon>Coleoidea</taxon>
        <taxon>Octopodiformes</taxon>
        <taxon>Octopoda</taxon>
        <taxon>Incirrata</taxon>
        <taxon>Octopodidae</taxon>
        <taxon>Octopus</taxon>
    </lineage>
</organism>
<sequence>MKLMEGECIYTPARPSGQFPTPNRRMPQTVINTGSSSGTRIAAQILDPRRLLKARRKLFDGDSEPSSELNNPFGKTAAAAAATEKSEICQRLLEECQNKWNFDLVNCVPLEGRYEWEKMEPENVPGFYSRPYTNPKRPVPNVRESYSPNMVANGSYSRIRFREDSQSNESTSSCPPGMDVTVLTKLNSGNNDNNNRNNNIATNNTKGCDPNDIYNVPTASISTSTTTCELENTNGKQQDITDVCNDNLTHSSTYSCSNRSSSSTSSSISSSNNNNMGSSILSTTNRQRGKSPLCFSASVKNVNTSNLHGSHEQDSNNDDNINNNNNNNNNNVFSGKSDTCDTLTNRLSEQLDNKQCSNLTAIDKATISLPSLSSSSSSSSPSYSSSAPSSPSSLSPPSSSPLSSYSSSTLPVSSSSSSTTTKSYSMETLNETKTLPKQTKIVDFMPHRKRTLSYCHTGNREKKLRKE</sequence>
<feature type="region of interest" description="Disordered" evidence="6">
    <location>
        <begin position="370"/>
        <end position="467"/>
    </location>
</feature>
<evidence type="ECO:0000256" key="5">
    <source>
        <dbReference type="ARBA" id="ARBA00023306"/>
    </source>
</evidence>
<dbReference type="PANTHER" id="PTHR10265:SF45">
    <property type="entry name" value="DACAPO"/>
    <property type="match status" value="1"/>
</dbReference>
<protein>
    <submittedName>
        <fullName evidence="9">Uncharacterized protein DDB_G0271670</fullName>
    </submittedName>
</protein>
<accession>A0A6P7U3K7</accession>
<feature type="region of interest" description="Disordered" evidence="6">
    <location>
        <begin position="185"/>
        <end position="211"/>
    </location>
</feature>
<feature type="compositionally biased region" description="Low complexity" evidence="6">
    <location>
        <begin position="187"/>
        <end position="204"/>
    </location>
</feature>
<dbReference type="PANTHER" id="PTHR10265">
    <property type="entry name" value="CYCLIN-DEPENDENT KINASE INHIBITOR 1"/>
    <property type="match status" value="1"/>
</dbReference>
<evidence type="ECO:0000313" key="8">
    <source>
        <dbReference type="Proteomes" id="UP000515154"/>
    </source>
</evidence>
<feature type="compositionally biased region" description="Polar residues" evidence="6">
    <location>
        <begin position="426"/>
        <end position="437"/>
    </location>
</feature>
<feature type="compositionally biased region" description="Low complexity" evidence="6">
    <location>
        <begin position="252"/>
        <end position="282"/>
    </location>
</feature>
<keyword evidence="3" id="KW-0649">Protein kinase inhibitor</keyword>
<dbReference type="Proteomes" id="UP000515154">
    <property type="component" value="Unplaced"/>
</dbReference>
<comment type="similarity">
    <text evidence="2">Belongs to the CDI family.</text>
</comment>
<dbReference type="InterPro" id="IPR003175">
    <property type="entry name" value="CDI_dom"/>
</dbReference>